<dbReference type="InterPro" id="IPR050438">
    <property type="entry name" value="LMW_PTPase"/>
</dbReference>
<dbReference type="FunFam" id="3.40.50.2300:FF:000113">
    <property type="entry name" value="Low molecular weight protein-tyrosine-phosphatase"/>
    <property type="match status" value="1"/>
</dbReference>
<protein>
    <recommendedName>
        <fullName evidence="2">protein-tyrosine-phosphatase</fullName>
        <ecNumber evidence="2">3.1.3.48</ecNumber>
    </recommendedName>
</protein>
<evidence type="ECO:0000259" key="6">
    <source>
        <dbReference type="SMART" id="SM00226"/>
    </source>
</evidence>
<reference evidence="8" key="1">
    <citation type="submission" date="2019-11" db="EMBL/GenBank/DDBJ databases">
        <title>Isolation and characterization of two novel species in the genus Thiomicrorhabdus.</title>
        <authorList>
            <person name="Mochizuki J."/>
            <person name="Kojima H."/>
            <person name="Fukui M."/>
        </authorList>
    </citation>
    <scope>NUCLEOTIDE SEQUENCE [LARGE SCALE GENOMIC DNA]</scope>
    <source>
        <strain evidence="8">aks77</strain>
    </source>
</reference>
<dbReference type="InterPro" id="IPR036196">
    <property type="entry name" value="Ptyr_pPase_sf"/>
</dbReference>
<sequence>MAKKVSVLFVCLGNICRSPTAHAVFRQLVKDQGLAQQIEVDSAGTGAWHVGNPPDKRATQVAEARGIAMRDLRARQVDFGDFYQYDYVLAMDNSNYRNLYEMALPEHREKIHMFLQFSEDFTETEVPDPYYGGPDGFDYVFDMVQSASNGLLAQIKKTHFLK</sequence>
<dbReference type="CDD" id="cd16343">
    <property type="entry name" value="LMWPTP"/>
    <property type="match status" value="1"/>
</dbReference>
<gene>
    <name evidence="7" type="primary">ptpA</name>
    <name evidence="7" type="ORF">THMIRHAS_16480</name>
</gene>
<dbReference type="SMART" id="SM00226">
    <property type="entry name" value="LMWPc"/>
    <property type="match status" value="1"/>
</dbReference>
<proteinExistence type="inferred from homology"/>
<keyword evidence="4" id="KW-0904">Protein phosphatase</keyword>
<evidence type="ECO:0000256" key="3">
    <source>
        <dbReference type="ARBA" id="ARBA00022801"/>
    </source>
</evidence>
<name>A0A6F8PVX7_9GAMM</name>
<dbReference type="EC" id="3.1.3.48" evidence="2"/>
<feature type="active site" description="Nucleophile" evidence="5">
    <location>
        <position position="11"/>
    </location>
</feature>
<dbReference type="InterPro" id="IPR023485">
    <property type="entry name" value="Ptyr_pPase"/>
</dbReference>
<keyword evidence="3" id="KW-0378">Hydrolase</keyword>
<keyword evidence="8" id="KW-1185">Reference proteome</keyword>
<dbReference type="PANTHER" id="PTHR11717:SF7">
    <property type="entry name" value="LOW MOLECULAR WEIGHT PHOSPHOTYROSINE PROTEIN PHOSPHATASE"/>
    <property type="match status" value="1"/>
</dbReference>
<evidence type="ECO:0000313" key="8">
    <source>
        <dbReference type="Proteomes" id="UP000501726"/>
    </source>
</evidence>
<dbReference type="AlphaFoldDB" id="A0A6F8PVX7"/>
<dbReference type="GO" id="GO:0004725">
    <property type="term" value="F:protein tyrosine phosphatase activity"/>
    <property type="evidence" value="ECO:0007669"/>
    <property type="project" value="UniProtKB-EC"/>
</dbReference>
<feature type="domain" description="Phosphotyrosine protein phosphatase I" evidence="6">
    <location>
        <begin position="5"/>
        <end position="154"/>
    </location>
</feature>
<organism evidence="7 8">
    <name type="scientific">Thiosulfatimonas sediminis</name>
    <dbReference type="NCBI Taxonomy" id="2675054"/>
    <lineage>
        <taxon>Bacteria</taxon>
        <taxon>Pseudomonadati</taxon>
        <taxon>Pseudomonadota</taxon>
        <taxon>Gammaproteobacteria</taxon>
        <taxon>Thiotrichales</taxon>
        <taxon>Piscirickettsiaceae</taxon>
        <taxon>Thiosulfatimonas</taxon>
    </lineage>
</organism>
<evidence type="ECO:0000313" key="7">
    <source>
        <dbReference type="EMBL" id="BBP46275.1"/>
    </source>
</evidence>
<feature type="active site" description="Proton donor" evidence="5">
    <location>
        <position position="128"/>
    </location>
</feature>
<comment type="similarity">
    <text evidence="1">Belongs to the low molecular weight phosphotyrosine protein phosphatase family.</text>
</comment>
<dbReference type="SUPFAM" id="SSF52788">
    <property type="entry name" value="Phosphotyrosine protein phosphatases I"/>
    <property type="match status" value="1"/>
</dbReference>
<dbReference type="KEGG" id="tse:THMIRHAS_16480"/>
<accession>A0A6F8PVX7</accession>
<feature type="active site" evidence="5">
    <location>
        <position position="17"/>
    </location>
</feature>
<evidence type="ECO:0000256" key="4">
    <source>
        <dbReference type="ARBA" id="ARBA00022912"/>
    </source>
</evidence>
<evidence type="ECO:0000256" key="5">
    <source>
        <dbReference type="PIRSR" id="PIRSR617867-1"/>
    </source>
</evidence>
<dbReference type="Gene3D" id="3.40.50.2300">
    <property type="match status" value="1"/>
</dbReference>
<dbReference type="RefSeq" id="WP_173272731.1">
    <property type="nucleotide sequence ID" value="NZ_AP021889.1"/>
</dbReference>
<dbReference type="PANTHER" id="PTHR11717">
    <property type="entry name" value="LOW MOLECULAR WEIGHT PROTEIN TYROSINE PHOSPHATASE"/>
    <property type="match status" value="1"/>
</dbReference>
<dbReference type="Proteomes" id="UP000501726">
    <property type="component" value="Chromosome"/>
</dbReference>
<evidence type="ECO:0000256" key="1">
    <source>
        <dbReference type="ARBA" id="ARBA00011063"/>
    </source>
</evidence>
<dbReference type="EMBL" id="AP021889">
    <property type="protein sequence ID" value="BBP46275.1"/>
    <property type="molecule type" value="Genomic_DNA"/>
</dbReference>
<dbReference type="PRINTS" id="PR00719">
    <property type="entry name" value="LMWPTPASE"/>
</dbReference>
<dbReference type="Pfam" id="PF01451">
    <property type="entry name" value="LMWPc"/>
    <property type="match status" value="1"/>
</dbReference>
<dbReference type="InterPro" id="IPR017867">
    <property type="entry name" value="Tyr_phospatase_low_mol_wt"/>
</dbReference>
<evidence type="ECO:0000256" key="2">
    <source>
        <dbReference type="ARBA" id="ARBA00013064"/>
    </source>
</evidence>